<sequence>MKFLSVGSVFLMGLAVGAVEDGGMKDGAVIRMPNSRGSGFLYSPVLKDTQKVKYFTPPAEIANHGLSPQIYDALFKPIKKEGPKLVIKTDVTPEEFAAFAAYPHSQKGKANELKATSIVKPSESTPQLKSTPITKTDGGLQPVKFSIHKIDKTKLRRRF</sequence>
<organism evidence="1 2">
    <name type="scientific">Rhabditophanes sp. KR3021</name>
    <dbReference type="NCBI Taxonomy" id="114890"/>
    <lineage>
        <taxon>Eukaryota</taxon>
        <taxon>Metazoa</taxon>
        <taxon>Ecdysozoa</taxon>
        <taxon>Nematoda</taxon>
        <taxon>Chromadorea</taxon>
        <taxon>Rhabditida</taxon>
        <taxon>Tylenchina</taxon>
        <taxon>Panagrolaimomorpha</taxon>
        <taxon>Strongyloidoidea</taxon>
        <taxon>Alloionematidae</taxon>
        <taxon>Rhabditophanes</taxon>
    </lineage>
</organism>
<evidence type="ECO:0000313" key="1">
    <source>
        <dbReference type="Proteomes" id="UP000095286"/>
    </source>
</evidence>
<name>A0AC35U085_9BILA</name>
<proteinExistence type="predicted"/>
<accession>A0AC35U085</accession>
<protein>
    <submittedName>
        <fullName evidence="2">DM5 domain-containing protein</fullName>
    </submittedName>
</protein>
<dbReference type="Proteomes" id="UP000095286">
    <property type="component" value="Unplaced"/>
</dbReference>
<evidence type="ECO:0000313" key="2">
    <source>
        <dbReference type="WBParaSite" id="RSKR_0000639200.1"/>
    </source>
</evidence>
<dbReference type="WBParaSite" id="RSKR_0000639200.1">
    <property type="protein sequence ID" value="RSKR_0000639200.1"/>
    <property type="gene ID" value="RSKR_0000639200"/>
</dbReference>
<reference evidence="2" key="1">
    <citation type="submission" date="2016-11" db="UniProtKB">
        <authorList>
            <consortium name="WormBaseParasite"/>
        </authorList>
    </citation>
    <scope>IDENTIFICATION</scope>
    <source>
        <strain evidence="2">KR3021</strain>
    </source>
</reference>